<dbReference type="EMBL" id="DTGR01000216">
    <property type="protein sequence ID" value="HHS30831.1"/>
    <property type="molecule type" value="Genomic_DNA"/>
</dbReference>
<evidence type="ECO:0000313" key="2">
    <source>
        <dbReference type="EMBL" id="HHS30831.1"/>
    </source>
</evidence>
<reference evidence="2" key="1">
    <citation type="journal article" date="2020" name="mSystems">
        <title>Genome- and Community-Level Interaction Insights into Carbon Utilization and Element Cycling Functions of Hydrothermarchaeota in Hydrothermal Sediment.</title>
        <authorList>
            <person name="Zhou Z."/>
            <person name="Liu Y."/>
            <person name="Xu W."/>
            <person name="Pan J."/>
            <person name="Luo Z.H."/>
            <person name="Li M."/>
        </authorList>
    </citation>
    <scope>NUCLEOTIDE SEQUENCE [LARGE SCALE GENOMIC DNA]</scope>
    <source>
        <strain evidence="2">SpSt-767</strain>
    </source>
</reference>
<proteinExistence type="predicted"/>
<comment type="caution">
    <text evidence="2">The sequence shown here is derived from an EMBL/GenBank/DDBJ whole genome shotgun (WGS) entry which is preliminary data.</text>
</comment>
<organism evidence="2">
    <name type="scientific">Desulfobacca acetoxidans</name>
    <dbReference type="NCBI Taxonomy" id="60893"/>
    <lineage>
        <taxon>Bacteria</taxon>
        <taxon>Pseudomonadati</taxon>
        <taxon>Thermodesulfobacteriota</taxon>
        <taxon>Desulfobaccia</taxon>
        <taxon>Desulfobaccales</taxon>
        <taxon>Desulfobaccaceae</taxon>
        <taxon>Desulfobacca</taxon>
    </lineage>
</organism>
<keyword evidence="1" id="KW-0472">Membrane</keyword>
<evidence type="ECO:0000256" key="1">
    <source>
        <dbReference type="SAM" id="Phobius"/>
    </source>
</evidence>
<keyword evidence="1" id="KW-0812">Transmembrane</keyword>
<feature type="transmembrane region" description="Helical" evidence="1">
    <location>
        <begin position="48"/>
        <end position="68"/>
    </location>
</feature>
<accession>A0A7V6DR49</accession>
<protein>
    <submittedName>
        <fullName evidence="2">Uncharacterized protein</fullName>
    </submittedName>
</protein>
<keyword evidence="1" id="KW-1133">Transmembrane helix</keyword>
<gene>
    <name evidence="2" type="ORF">ENV52_14160</name>
</gene>
<sequence length="226" mass="25879">MQTHQKDQEFLLSAQETLAAETQEMVQVSNRLHDNIVKAVRLMWRQLFLIWALVIVLLVTYFLVLHNISATGHVAASMEKATDKAGASAQILVAPALPPTPQVAQTIRLPEWEEINGILKQIRKAQIEKNISQFLQVYSPTFPNLERKKESILKIWQKYDYLDMSFAIENIQKPDAHTIIAKVAWDITLKDSSSKKKNTVKKDYTVYFSYISGKWLIQNLLPGEKT</sequence>
<name>A0A7V6DR49_9BACT</name>
<dbReference type="AlphaFoldDB" id="A0A7V6DR49"/>